<dbReference type="InterPro" id="IPR023804">
    <property type="entry name" value="DUF3792_TM"/>
</dbReference>
<proteinExistence type="predicted"/>
<reference evidence="2 3" key="1">
    <citation type="submission" date="2019-12" db="EMBL/GenBank/DDBJ databases">
        <title>Full genome sequence of a Bacillus safensis strain isolated from commercially available natto in Indonesia.</title>
        <authorList>
            <person name="Yoshida M."/>
            <person name="Uomi M."/>
            <person name="Waturangi D."/>
            <person name="Ekaputri J.J."/>
            <person name="Setiamarga D.H.E."/>
        </authorList>
    </citation>
    <scope>NUCLEOTIDE SEQUENCE [LARGE SCALE GENOMIC DNA]</scope>
    <source>
        <strain evidence="2 3">IDN1</strain>
    </source>
</reference>
<evidence type="ECO:0000256" key="1">
    <source>
        <dbReference type="SAM" id="Phobius"/>
    </source>
</evidence>
<sequence>MIGAVTSIIFSLTVFLFQYLGFGKTFSPEQFIYHGAFLGICMLGGMIGVNLRGKKKRAVISLFFFYGYVSED</sequence>
<dbReference type="EMBL" id="AP021906">
    <property type="protein sequence ID" value="BBP91181.1"/>
    <property type="molecule type" value="Genomic_DNA"/>
</dbReference>
<gene>
    <name evidence="2" type="ORF">BsIDN1_47990</name>
</gene>
<name>A0A5S9ME23_BACIA</name>
<protein>
    <submittedName>
        <fullName evidence="2">Uncharacterized protein</fullName>
    </submittedName>
</protein>
<feature type="transmembrane region" description="Helical" evidence="1">
    <location>
        <begin position="33"/>
        <end position="51"/>
    </location>
</feature>
<dbReference type="NCBIfam" id="TIGR04086">
    <property type="entry name" value="TIGR04086_membr"/>
    <property type="match status" value="1"/>
</dbReference>
<keyword evidence="1" id="KW-1133">Transmembrane helix</keyword>
<keyword evidence="1" id="KW-0812">Transmembrane</keyword>
<evidence type="ECO:0000313" key="3">
    <source>
        <dbReference type="Proteomes" id="UP000464658"/>
    </source>
</evidence>
<dbReference type="AlphaFoldDB" id="A0A5S9ME23"/>
<accession>A0A5S9ME23</accession>
<evidence type="ECO:0000313" key="2">
    <source>
        <dbReference type="EMBL" id="BBP91181.1"/>
    </source>
</evidence>
<organism evidence="2 3">
    <name type="scientific">Bacillus safensis</name>
    <dbReference type="NCBI Taxonomy" id="561879"/>
    <lineage>
        <taxon>Bacteria</taxon>
        <taxon>Bacillati</taxon>
        <taxon>Bacillota</taxon>
        <taxon>Bacilli</taxon>
        <taxon>Bacillales</taxon>
        <taxon>Bacillaceae</taxon>
        <taxon>Bacillus</taxon>
    </lineage>
</organism>
<dbReference type="Proteomes" id="UP000464658">
    <property type="component" value="Chromosome"/>
</dbReference>
<keyword evidence="1" id="KW-0472">Membrane</keyword>